<protein>
    <submittedName>
        <fullName evidence="2">Valacyclovir hydrolase</fullName>
    </submittedName>
</protein>
<dbReference type="Pfam" id="PF00561">
    <property type="entry name" value="Abhydrolase_1"/>
    <property type="match status" value="2"/>
</dbReference>
<proteinExistence type="predicted"/>
<evidence type="ECO:0000259" key="1">
    <source>
        <dbReference type="Pfam" id="PF00561"/>
    </source>
</evidence>
<dbReference type="AlphaFoldDB" id="A0A1D2MC54"/>
<dbReference type="GO" id="GO:0017171">
    <property type="term" value="F:serine hydrolase activity"/>
    <property type="evidence" value="ECO:0007669"/>
    <property type="project" value="TreeGrafter"/>
</dbReference>
<dbReference type="PANTHER" id="PTHR46331:SF2">
    <property type="entry name" value="VALACYCLOVIR HYDROLASE"/>
    <property type="match status" value="1"/>
</dbReference>
<evidence type="ECO:0000313" key="3">
    <source>
        <dbReference type="Proteomes" id="UP000094527"/>
    </source>
</evidence>
<feature type="domain" description="AB hydrolase-1" evidence="1">
    <location>
        <begin position="343"/>
        <end position="566"/>
    </location>
</feature>
<reference evidence="2 3" key="1">
    <citation type="journal article" date="2016" name="Genome Biol. Evol.">
        <title>Gene Family Evolution Reflects Adaptation to Soil Environmental Stressors in the Genome of the Collembolan Orchesella cincta.</title>
        <authorList>
            <person name="Faddeeva-Vakhrusheva A."/>
            <person name="Derks M.F."/>
            <person name="Anvar S.Y."/>
            <person name="Agamennone V."/>
            <person name="Suring W."/>
            <person name="Smit S."/>
            <person name="van Straalen N.M."/>
            <person name="Roelofs D."/>
        </authorList>
    </citation>
    <scope>NUCLEOTIDE SEQUENCE [LARGE SCALE GENOMIC DNA]</scope>
    <source>
        <tissue evidence="2">Mixed pool</tissue>
    </source>
</reference>
<dbReference type="STRING" id="48709.A0A1D2MC54"/>
<dbReference type="PRINTS" id="PR00111">
    <property type="entry name" value="ABHYDROLASE"/>
</dbReference>
<comment type="caution">
    <text evidence="2">The sequence shown here is derived from an EMBL/GenBank/DDBJ whole genome shotgun (WGS) entry which is preliminary data.</text>
</comment>
<gene>
    <name evidence="2" type="ORF">Ocin01_16096</name>
</gene>
<name>A0A1D2MC54_ORCCI</name>
<evidence type="ECO:0000313" key="2">
    <source>
        <dbReference type="EMBL" id="ODM90586.1"/>
    </source>
</evidence>
<dbReference type="InterPro" id="IPR000073">
    <property type="entry name" value="AB_hydrolase_1"/>
</dbReference>
<keyword evidence="2" id="KW-0378">Hydrolase</keyword>
<dbReference type="PANTHER" id="PTHR46331">
    <property type="entry name" value="VALACYCLOVIR HYDROLASE"/>
    <property type="match status" value="1"/>
</dbReference>
<keyword evidence="3" id="KW-1185">Reference proteome</keyword>
<dbReference type="OrthoDB" id="19657at2759"/>
<feature type="domain" description="AB hydrolase-1" evidence="1">
    <location>
        <begin position="51"/>
        <end position="265"/>
    </location>
</feature>
<dbReference type="Proteomes" id="UP000094527">
    <property type="component" value="Unassembled WGS sequence"/>
</dbReference>
<accession>A0A1D2MC54</accession>
<dbReference type="SUPFAM" id="SSF53474">
    <property type="entry name" value="alpha/beta-Hydrolases"/>
    <property type="match status" value="2"/>
</dbReference>
<sequence>MLGYCKLGPFDLLKICGRVRFSSSYREQQLRVLDLDINYVETLGNPQDAHPILIIPGGLGSVEMDIKPIIPALNKQKYKWIGWDAPGHGKSRPPTRSYLPSGYGCSYELDNLGFEQYTIVGWSGGSITAMMMANLYPERISSLVTWGAFGFLGPDVVRAFKNLKKFGALASPEPRRSQMIEMYGEKLFQEMWIDALNELIAMNETDFYGEGGSYQETIKNIQCPALVIHGTKDAILPVSYAQHLNSLFGNSRLHLVNNGTHNLHLRETNEFVSCIQNFLDSVIPLKRDTSAMMLGYCKLRPFELPKFYQRVRFSSIYREQKRRVLDLDINYVETFGNSQDAHPVFILPGVFGSIEMDIKPVIPQLDNKNYKWIGWDPPGHGKSRPPTRSFLPPGYGCGYELDVKYAAELMKNLGFKKYSIVAWSCGSITAMMMANLYPERISSLVTWGAFGFLGADVARFFKNSKKYGVHATPEPRRTQIFEMYGEKLSQKMWNDGLNELIAMTESNCYREGGSYQETIKNVECPALVLHGTKDAAFSVSYAHHLNSLLRNSRLHLVENGTHNLHLRDTNEFVSCIEEFLDSVVS</sequence>
<dbReference type="EMBL" id="LJIJ01001894">
    <property type="protein sequence ID" value="ODM90586.1"/>
    <property type="molecule type" value="Genomic_DNA"/>
</dbReference>
<organism evidence="2 3">
    <name type="scientific">Orchesella cincta</name>
    <name type="common">Springtail</name>
    <name type="synonym">Podura cincta</name>
    <dbReference type="NCBI Taxonomy" id="48709"/>
    <lineage>
        <taxon>Eukaryota</taxon>
        <taxon>Metazoa</taxon>
        <taxon>Ecdysozoa</taxon>
        <taxon>Arthropoda</taxon>
        <taxon>Hexapoda</taxon>
        <taxon>Collembola</taxon>
        <taxon>Entomobryomorpha</taxon>
        <taxon>Entomobryoidea</taxon>
        <taxon>Orchesellidae</taxon>
        <taxon>Orchesellinae</taxon>
        <taxon>Orchesella</taxon>
    </lineage>
</organism>
<dbReference type="InterPro" id="IPR029058">
    <property type="entry name" value="AB_hydrolase_fold"/>
</dbReference>
<dbReference type="Gene3D" id="3.40.50.1820">
    <property type="entry name" value="alpha/beta hydrolase"/>
    <property type="match status" value="2"/>
</dbReference>